<reference evidence="6" key="1">
    <citation type="submission" date="2016-10" db="EMBL/GenBank/DDBJ databases">
        <authorList>
            <person name="Varghese N."/>
            <person name="Submissions S."/>
        </authorList>
    </citation>
    <scope>NUCLEOTIDE SEQUENCE [LARGE SCALE GENOMIC DNA]</scope>
    <source>
        <strain evidence="6">CGMCC 1.6981</strain>
    </source>
</reference>
<dbReference type="InterPro" id="IPR020012">
    <property type="entry name" value="LysM_FimV"/>
</dbReference>
<feature type="compositionally biased region" description="Low complexity" evidence="2">
    <location>
        <begin position="274"/>
        <end position="289"/>
    </location>
</feature>
<feature type="chain" id="PRO_5011780014" evidence="3">
    <location>
        <begin position="23"/>
        <end position="856"/>
    </location>
</feature>
<sequence length="856" mass="89895">MKHKLTLAMLISLSATSHPVMALGVGDVEVRSTLNTPLRASIPLTDTADLEPELIKASIADVRAYATAGLERTPLAASVRLDVSEREGRLMLDMTSERAIHEPWLDLLLRFDWPSGQQLREVTLLLDPPDYDSMPALVMGGANVARSSSAPSSTVDSVPAARAVSPSSRFDASDNAARVSSGDTLWSVAGRLRPDSGISMDQMMVALVEANPRVFPSDNINAMRAGSILVVPSRDALASRTAAEAQRIVASMNQAWANRGNGDPARVSMGSPQAAGEVALASASASPASDGTTRAEEPAGENGASAADVAESTTEPAASNGQSARLTLLTDAQAAASRISAIAPEGAGSGGGEDKRGPAGEPVLGAGDKQVVIAPEVLQALFGESKMTRDARLLRLERRWMESRDALEAVRAERDALQASLGDMRAELDAMRDRLATLSAGGQGIHAPGPGGVVPSTGEANQAADAPWWGAVYEAETNPSLVVGGAGLAVLLALWALVRHRRRHGRTEAYTFGNIPAVGSQGAGTARPDAVGGQEEPAAPVRASMPQAEAINEADIFIAYGRFDQARELLEASLDKEPDRDDLRLKLLMVHLEQGNRQDANRQAEHLEARADPAIQAEVARVMSRLGEVSPLAADHGDPLAPEDSQPEDDSQTAKVETQATPGETPGPEDAKETDEALIDAPVETVEEARRESEAKVESEVKVGGESSDASGAPAPELNSREAEQGRDIIDYQPPALDPAPAARQETPMQPSIEFTSSFEAPSRTPEPVGAGSSSSGTFFGGVRSNDWDVEEVAFPPLDQDNSSPSAGAASALGEARELLQAGDVKQARSLLMDLAADDDATTREEAQSLLTRHDL</sequence>
<feature type="compositionally biased region" description="Polar residues" evidence="2">
    <location>
        <begin position="747"/>
        <end position="760"/>
    </location>
</feature>
<feature type="compositionally biased region" description="Low complexity" evidence="2">
    <location>
        <begin position="769"/>
        <end position="783"/>
    </location>
</feature>
<dbReference type="PROSITE" id="PS51782">
    <property type="entry name" value="LYSM"/>
    <property type="match status" value="1"/>
</dbReference>
<feature type="region of interest" description="Disordered" evidence="2">
    <location>
        <begin position="632"/>
        <end position="783"/>
    </location>
</feature>
<feature type="compositionally biased region" description="Basic and acidic residues" evidence="2">
    <location>
        <begin position="841"/>
        <end position="856"/>
    </location>
</feature>
<dbReference type="InterPro" id="IPR036779">
    <property type="entry name" value="LysM_dom_sf"/>
</dbReference>
<keyword evidence="6" id="KW-1185">Reference proteome</keyword>
<feature type="compositionally biased region" description="Polar residues" evidence="2">
    <location>
        <begin position="653"/>
        <end position="662"/>
    </location>
</feature>
<dbReference type="EMBL" id="FPBP01000001">
    <property type="protein sequence ID" value="SFU33000.1"/>
    <property type="molecule type" value="Genomic_DNA"/>
</dbReference>
<feature type="region of interest" description="Disordered" evidence="2">
    <location>
        <begin position="261"/>
        <end position="323"/>
    </location>
</feature>
<keyword evidence="3" id="KW-0732">Signal</keyword>
<dbReference type="Gene3D" id="3.10.350.10">
    <property type="entry name" value="LysM domain"/>
    <property type="match status" value="1"/>
</dbReference>
<dbReference type="InterPro" id="IPR057840">
    <property type="entry name" value="FimV_N"/>
</dbReference>
<dbReference type="OrthoDB" id="5298707at2"/>
<protein>
    <submittedName>
        <fullName evidence="5">FimV N-terminal domain-containing protein</fullName>
    </submittedName>
</protein>
<dbReference type="AlphaFoldDB" id="A0A1I7F9Y2"/>
<feature type="domain" description="LysM" evidence="4">
    <location>
        <begin position="175"/>
        <end position="231"/>
    </location>
</feature>
<feature type="coiled-coil region" evidence="1">
    <location>
        <begin position="407"/>
        <end position="434"/>
    </location>
</feature>
<dbReference type="Pfam" id="PF25800">
    <property type="entry name" value="FimV_N"/>
    <property type="match status" value="1"/>
</dbReference>
<feature type="signal peptide" evidence="3">
    <location>
        <begin position="1"/>
        <end position="22"/>
    </location>
</feature>
<evidence type="ECO:0000256" key="1">
    <source>
        <dbReference type="SAM" id="Coils"/>
    </source>
</evidence>
<feature type="region of interest" description="Disordered" evidence="2">
    <location>
        <begin position="836"/>
        <end position="856"/>
    </location>
</feature>
<evidence type="ECO:0000256" key="3">
    <source>
        <dbReference type="SAM" id="SignalP"/>
    </source>
</evidence>
<dbReference type="STRING" id="463301.SAMN04487955_101337"/>
<dbReference type="CDD" id="cd00118">
    <property type="entry name" value="LysM"/>
    <property type="match status" value="1"/>
</dbReference>
<dbReference type="InterPro" id="IPR011990">
    <property type="entry name" value="TPR-like_helical_dom_sf"/>
</dbReference>
<dbReference type="Proteomes" id="UP000198693">
    <property type="component" value="Unassembled WGS sequence"/>
</dbReference>
<evidence type="ECO:0000313" key="6">
    <source>
        <dbReference type="Proteomes" id="UP000198693"/>
    </source>
</evidence>
<gene>
    <name evidence="5" type="ORF">SAMN04487955_101337</name>
</gene>
<proteinExistence type="predicted"/>
<dbReference type="Pfam" id="PF14559">
    <property type="entry name" value="TPR_19"/>
    <property type="match status" value="1"/>
</dbReference>
<evidence type="ECO:0000259" key="4">
    <source>
        <dbReference type="PROSITE" id="PS51782"/>
    </source>
</evidence>
<dbReference type="NCBIfam" id="TIGR03505">
    <property type="entry name" value="FimV_core"/>
    <property type="match status" value="1"/>
</dbReference>
<feature type="region of interest" description="Disordered" evidence="2">
    <location>
        <begin position="342"/>
        <end position="364"/>
    </location>
</feature>
<name>A0A1I7F9Y2_9GAMM</name>
<feature type="compositionally biased region" description="Basic and acidic residues" evidence="2">
    <location>
        <begin position="719"/>
        <end position="730"/>
    </location>
</feature>
<feature type="compositionally biased region" description="Basic and acidic residues" evidence="2">
    <location>
        <begin position="687"/>
        <end position="703"/>
    </location>
</feature>
<evidence type="ECO:0000313" key="5">
    <source>
        <dbReference type="EMBL" id="SFU33000.1"/>
    </source>
</evidence>
<dbReference type="InterPro" id="IPR018392">
    <property type="entry name" value="LysM"/>
</dbReference>
<dbReference type="RefSeq" id="WP_089792258.1">
    <property type="nucleotide sequence ID" value="NZ_FPBP01000001.1"/>
</dbReference>
<keyword evidence="1" id="KW-0175">Coiled coil</keyword>
<feature type="compositionally biased region" description="Polar residues" evidence="2">
    <location>
        <begin position="311"/>
        <end position="323"/>
    </location>
</feature>
<evidence type="ECO:0000256" key="2">
    <source>
        <dbReference type="SAM" id="MobiDB-lite"/>
    </source>
</evidence>
<organism evidence="5 6">
    <name type="scientific">Halomonas korlensis</name>
    <dbReference type="NCBI Taxonomy" id="463301"/>
    <lineage>
        <taxon>Bacteria</taxon>
        <taxon>Pseudomonadati</taxon>
        <taxon>Pseudomonadota</taxon>
        <taxon>Gammaproteobacteria</taxon>
        <taxon>Oceanospirillales</taxon>
        <taxon>Halomonadaceae</taxon>
        <taxon>Halomonas</taxon>
    </lineage>
</organism>
<dbReference type="Gene3D" id="1.25.40.10">
    <property type="entry name" value="Tetratricopeptide repeat domain"/>
    <property type="match status" value="1"/>
</dbReference>
<accession>A0A1I7F9Y2</accession>